<dbReference type="RefSeq" id="WP_017261330.1">
    <property type="nucleotide sequence ID" value="NZ_AUAW01000008.1"/>
</dbReference>
<reference evidence="11 12" key="1">
    <citation type="journal article" date="2015" name="Genome Announc.">
        <title>Expanding the biotechnology potential of lactobacilli through comparative genomics of 213 strains and associated genera.</title>
        <authorList>
            <person name="Sun Z."/>
            <person name="Harris H.M."/>
            <person name="McCann A."/>
            <person name="Guo C."/>
            <person name="Argimon S."/>
            <person name="Zhang W."/>
            <person name="Yang X."/>
            <person name="Jeffery I.B."/>
            <person name="Cooney J.C."/>
            <person name="Kagawa T.F."/>
            <person name="Liu W."/>
            <person name="Song Y."/>
            <person name="Salvetti E."/>
            <person name="Wrobel A."/>
            <person name="Rasinkangas P."/>
            <person name="Parkhill J."/>
            <person name="Rea M.C."/>
            <person name="O'Sullivan O."/>
            <person name="Ritari J."/>
            <person name="Douillard F.P."/>
            <person name="Paul Ross R."/>
            <person name="Yang R."/>
            <person name="Briner A.E."/>
            <person name="Felis G.E."/>
            <person name="de Vos W.M."/>
            <person name="Barrangou R."/>
            <person name="Klaenhammer T.R."/>
            <person name="Caufield P.W."/>
            <person name="Cui Y."/>
            <person name="Zhang H."/>
            <person name="O'Toole P.W."/>
        </authorList>
    </citation>
    <scope>NUCLEOTIDE SEQUENCE [LARGE SCALE GENOMIC DNA]</scope>
    <source>
        <strain evidence="11 12">DSM 15814</strain>
    </source>
</reference>
<keyword evidence="7 10" id="KW-0238">DNA-binding</keyword>
<evidence type="ECO:0000256" key="10">
    <source>
        <dbReference type="HAMAP-Rule" id="MF_01470"/>
    </source>
</evidence>
<organism evidence="11 12">
    <name type="scientific">Furfurilactobacillus rossiae DSM 15814</name>
    <dbReference type="NCBI Taxonomy" id="1114972"/>
    <lineage>
        <taxon>Bacteria</taxon>
        <taxon>Bacillati</taxon>
        <taxon>Bacillota</taxon>
        <taxon>Bacilli</taxon>
        <taxon>Lactobacillales</taxon>
        <taxon>Lactobacillaceae</taxon>
        <taxon>Furfurilactobacillus</taxon>
    </lineage>
</organism>
<evidence type="ECO:0000256" key="8">
    <source>
        <dbReference type="ARBA" id="ARBA00023211"/>
    </source>
</evidence>
<evidence type="ECO:0000256" key="4">
    <source>
        <dbReference type="ARBA" id="ARBA00022801"/>
    </source>
</evidence>
<dbReference type="Gene3D" id="1.20.120.920">
    <property type="entry name" value="CRISPR-associated endonuclease Cas1, C-terminal domain"/>
    <property type="match status" value="1"/>
</dbReference>
<evidence type="ECO:0000256" key="6">
    <source>
        <dbReference type="ARBA" id="ARBA00023118"/>
    </source>
</evidence>
<dbReference type="HAMAP" id="MF_01470">
    <property type="entry name" value="Cas1"/>
    <property type="match status" value="1"/>
</dbReference>
<dbReference type="STRING" id="1114972.FD35_GL002364"/>
<evidence type="ECO:0000256" key="7">
    <source>
        <dbReference type="ARBA" id="ARBA00023125"/>
    </source>
</evidence>
<comment type="function">
    <text evidence="10">CRISPR (clustered regularly interspaced short palindromic repeat), is an adaptive immune system that provides protection against mobile genetic elements (viruses, transposable elements and conjugative plasmids). CRISPR clusters contain spacers, sequences complementary to antecedent mobile elements, and target invading nucleic acids. CRISPR clusters are transcribed and processed into CRISPR RNA (crRNA). Acts as a dsDNA endonuclease. Involved in the integration of spacer DNA into the CRISPR cassette.</text>
</comment>
<dbReference type="Pfam" id="PF01867">
    <property type="entry name" value="Cas_Cas1"/>
    <property type="match status" value="1"/>
</dbReference>
<proteinExistence type="inferred from homology"/>
<evidence type="ECO:0000256" key="5">
    <source>
        <dbReference type="ARBA" id="ARBA00022842"/>
    </source>
</evidence>
<evidence type="ECO:0000313" key="12">
    <source>
        <dbReference type="Proteomes" id="UP000051999"/>
    </source>
</evidence>
<dbReference type="PANTHER" id="PTHR34353:SF2">
    <property type="entry name" value="CRISPR-ASSOCIATED ENDONUCLEASE CAS1 1"/>
    <property type="match status" value="1"/>
</dbReference>
<dbReference type="PANTHER" id="PTHR34353">
    <property type="entry name" value="CRISPR-ASSOCIATED ENDONUCLEASE CAS1 1"/>
    <property type="match status" value="1"/>
</dbReference>
<evidence type="ECO:0000313" key="11">
    <source>
        <dbReference type="EMBL" id="KRL55832.1"/>
    </source>
</evidence>
<keyword evidence="6 10" id="KW-0051">Antiviral defense</keyword>
<dbReference type="InterPro" id="IPR019855">
    <property type="entry name" value="CRISPR-assoc_Cas1_NMENI"/>
</dbReference>
<keyword evidence="4 10" id="KW-0378">Hydrolase</keyword>
<name>A0A0R1RRJ4_9LACO</name>
<evidence type="ECO:0000256" key="1">
    <source>
        <dbReference type="ARBA" id="ARBA00022722"/>
    </source>
</evidence>
<keyword evidence="1 10" id="KW-0540">Nuclease</keyword>
<keyword evidence="2 10" id="KW-0479">Metal-binding</keyword>
<keyword evidence="5 10" id="KW-0460">Magnesium</keyword>
<dbReference type="EC" id="3.1.-.-" evidence="10"/>
<dbReference type="GO" id="GO:0016787">
    <property type="term" value="F:hydrolase activity"/>
    <property type="evidence" value="ECO:0007669"/>
    <property type="project" value="UniProtKB-KW"/>
</dbReference>
<accession>A0A0R1RRJ4</accession>
<gene>
    <name evidence="10" type="primary">cas1</name>
    <name evidence="11" type="ORF">FD35_GL002364</name>
</gene>
<keyword evidence="8 10" id="KW-0464">Manganese</keyword>
<keyword evidence="3 10" id="KW-0255">Endonuclease</keyword>
<feature type="binding site" evidence="10">
    <location>
        <position position="217"/>
    </location>
    <ligand>
        <name>Mn(2+)</name>
        <dbReference type="ChEBI" id="CHEBI:29035"/>
    </ligand>
</feature>
<dbReference type="InterPro" id="IPR002729">
    <property type="entry name" value="CRISPR-assoc_Cas1"/>
</dbReference>
<dbReference type="Proteomes" id="UP000051999">
    <property type="component" value="Unassembled WGS sequence"/>
</dbReference>
<dbReference type="NCBIfam" id="TIGR03639">
    <property type="entry name" value="cas1_NMENI"/>
    <property type="match status" value="1"/>
</dbReference>
<dbReference type="GO" id="GO:0043571">
    <property type="term" value="P:maintenance of CRISPR repeat elements"/>
    <property type="evidence" value="ECO:0007669"/>
    <property type="project" value="UniProtKB-UniRule"/>
</dbReference>
<evidence type="ECO:0000256" key="3">
    <source>
        <dbReference type="ARBA" id="ARBA00022759"/>
    </source>
</evidence>
<feature type="binding site" evidence="10">
    <location>
        <position position="202"/>
    </location>
    <ligand>
        <name>Mn(2+)</name>
        <dbReference type="ChEBI" id="CHEBI:29035"/>
    </ligand>
</feature>
<comment type="cofactor">
    <cofactor evidence="10">
        <name>Mg(2+)</name>
        <dbReference type="ChEBI" id="CHEBI:18420"/>
    </cofactor>
    <cofactor evidence="10">
        <name>Mn(2+)</name>
        <dbReference type="ChEBI" id="CHEBI:29035"/>
    </cofactor>
</comment>
<dbReference type="eggNOG" id="COG1518">
    <property type="taxonomic scope" value="Bacteria"/>
</dbReference>
<dbReference type="GO" id="GO:0003677">
    <property type="term" value="F:DNA binding"/>
    <property type="evidence" value="ECO:0007669"/>
    <property type="project" value="UniProtKB-KW"/>
</dbReference>
<protein>
    <recommendedName>
        <fullName evidence="10">CRISPR-associated endonuclease Cas1</fullName>
        <ecNumber evidence="10">3.1.-.-</ecNumber>
    </recommendedName>
</protein>
<dbReference type="GO" id="GO:0051607">
    <property type="term" value="P:defense response to virus"/>
    <property type="evidence" value="ECO:0007669"/>
    <property type="project" value="UniProtKB-UniRule"/>
</dbReference>
<dbReference type="Gene3D" id="3.100.10.20">
    <property type="entry name" value="CRISPR-associated endonuclease Cas1, N-terminal domain"/>
    <property type="match status" value="1"/>
</dbReference>
<comment type="caution">
    <text evidence="11">The sequence shown here is derived from an EMBL/GenBank/DDBJ whole genome shotgun (WGS) entry which is preliminary data.</text>
</comment>
<keyword evidence="12" id="KW-1185">Reference proteome</keyword>
<dbReference type="EMBL" id="AZFF01000006">
    <property type="protein sequence ID" value="KRL55832.1"/>
    <property type="molecule type" value="Genomic_DNA"/>
</dbReference>
<dbReference type="NCBIfam" id="TIGR00287">
    <property type="entry name" value="cas1"/>
    <property type="match status" value="1"/>
</dbReference>
<dbReference type="InterPro" id="IPR042211">
    <property type="entry name" value="CRISPR-assoc_Cas1_N"/>
</dbReference>
<dbReference type="PATRIC" id="fig|1114972.6.peg.2427"/>
<dbReference type="OrthoDB" id="9803119at2"/>
<dbReference type="GO" id="GO:0004520">
    <property type="term" value="F:DNA endonuclease activity"/>
    <property type="evidence" value="ECO:0007669"/>
    <property type="project" value="InterPro"/>
</dbReference>
<feature type="binding site" evidence="10">
    <location>
        <position position="146"/>
    </location>
    <ligand>
        <name>Mn(2+)</name>
        <dbReference type="ChEBI" id="CHEBI:29035"/>
    </ligand>
</feature>
<evidence type="ECO:0000256" key="2">
    <source>
        <dbReference type="ARBA" id="ARBA00022723"/>
    </source>
</evidence>
<comment type="similarity">
    <text evidence="10">Belongs to the CRISPR-associated endonuclease Cas1 family.</text>
</comment>
<dbReference type="GO" id="GO:0046872">
    <property type="term" value="F:metal ion binding"/>
    <property type="evidence" value="ECO:0007669"/>
    <property type="project" value="UniProtKB-UniRule"/>
</dbReference>
<dbReference type="AlphaFoldDB" id="A0A0R1RRJ4"/>
<sequence>MGWRNVVITQHSKLSLSANNLVVQTNQNVYRIPIDDIDVLLISTTQAVITTAVIAALASTHAKIIFSGKDGQPVGEFWGTQARKRTADSITNQVNWETDRCQRLWTNVVQAKITSQMQALDNTGIDTTPLVDELDQLEVGDITNREAVAAHKYFPLLFGNKFSRRQLDSTNAALNYGYAILLSLVDREIVSNGYLTCIGMHHRSDENPYNLGSDLMEPFRPIVDYWLSQQKFNELTPDVKFGLVQLLDLEIHFNGKTMLVRNALSEHVRNCVNYLTGDVEKVEIDVEVPNEVSSHAINGHV</sequence>
<evidence type="ECO:0000256" key="9">
    <source>
        <dbReference type="ARBA" id="ARBA00038592"/>
    </source>
</evidence>
<dbReference type="InterPro" id="IPR050646">
    <property type="entry name" value="Cas1"/>
</dbReference>
<dbReference type="InterPro" id="IPR042206">
    <property type="entry name" value="CRISPR-assoc_Cas1_C"/>
</dbReference>
<comment type="subunit">
    <text evidence="9 10">Homodimer, forms a heterotetramer with a Cas2 homodimer.</text>
</comment>